<keyword evidence="2" id="KW-1185">Reference proteome</keyword>
<dbReference type="EMBL" id="JAMDMJ010000017">
    <property type="protein sequence ID" value="MCY9597074.1"/>
    <property type="molecule type" value="Genomic_DNA"/>
</dbReference>
<reference evidence="1 2" key="1">
    <citation type="submission" date="2022-05" db="EMBL/GenBank/DDBJ databases">
        <title>Genome Sequencing of Bee-Associated Microbes.</title>
        <authorList>
            <person name="Dunlap C."/>
        </authorList>
    </citation>
    <scope>NUCLEOTIDE SEQUENCE [LARGE SCALE GENOMIC DNA]</scope>
    <source>
        <strain evidence="1 2">NRRL B-23120</strain>
    </source>
</reference>
<evidence type="ECO:0000313" key="2">
    <source>
        <dbReference type="Proteomes" id="UP001527202"/>
    </source>
</evidence>
<gene>
    <name evidence="1" type="ORF">M5X16_15030</name>
</gene>
<comment type="caution">
    <text evidence="1">The sequence shown here is derived from an EMBL/GenBank/DDBJ whole genome shotgun (WGS) entry which is preliminary data.</text>
</comment>
<dbReference type="Proteomes" id="UP001527202">
    <property type="component" value="Unassembled WGS sequence"/>
</dbReference>
<protein>
    <submittedName>
        <fullName evidence="1">Uncharacterized protein</fullName>
    </submittedName>
</protein>
<dbReference type="RefSeq" id="WP_164977162.1">
    <property type="nucleotide sequence ID" value="NZ_CP026520.1"/>
</dbReference>
<organism evidence="1 2">
    <name type="scientific">Paenibacillus chitinolyticus</name>
    <dbReference type="NCBI Taxonomy" id="79263"/>
    <lineage>
        <taxon>Bacteria</taxon>
        <taxon>Bacillati</taxon>
        <taxon>Bacillota</taxon>
        <taxon>Bacilli</taxon>
        <taxon>Bacillales</taxon>
        <taxon>Paenibacillaceae</taxon>
        <taxon>Paenibacillus</taxon>
    </lineage>
</organism>
<proteinExistence type="predicted"/>
<evidence type="ECO:0000313" key="1">
    <source>
        <dbReference type="EMBL" id="MCY9597074.1"/>
    </source>
</evidence>
<name>A0ABT4FEZ1_9BACL</name>
<dbReference type="GeneID" id="95379063"/>
<accession>A0ABT4FEZ1</accession>
<sequence>MDQTLILWSPELKKEIRSEKLKNANSTARLSVEEILKQQLEKNTIYKLAWC</sequence>